<feature type="domain" description="Homeobox" evidence="5">
    <location>
        <begin position="183"/>
        <end position="234"/>
    </location>
</feature>
<dbReference type="InterPro" id="IPR009057">
    <property type="entry name" value="Homeodomain-like_sf"/>
</dbReference>
<dbReference type="Proteomes" id="UP000471633">
    <property type="component" value="Unassembled WGS sequence"/>
</dbReference>
<dbReference type="GO" id="GO:0000981">
    <property type="term" value="F:DNA-binding transcription factor activity, RNA polymerase II-specific"/>
    <property type="evidence" value="ECO:0007669"/>
    <property type="project" value="InterPro"/>
</dbReference>
<accession>A0A095C798</accession>
<dbReference type="SMART" id="SM00389">
    <property type="entry name" value="HOX"/>
    <property type="match status" value="1"/>
</dbReference>
<reference evidence="6" key="3">
    <citation type="submission" date="2021-06" db="EMBL/GenBank/DDBJ databases">
        <title>Chromosome-level genome assembly for S. haematobium.</title>
        <authorList>
            <person name="Stroehlein A.J."/>
        </authorList>
    </citation>
    <scope>NUCLEOTIDE SEQUENCE</scope>
</reference>
<evidence type="ECO:0000313" key="7">
    <source>
        <dbReference type="EMBL" id="KGB37988.1"/>
    </source>
</evidence>
<dbReference type="Pfam" id="PF05920">
    <property type="entry name" value="Homeobox_KN"/>
    <property type="match status" value="1"/>
</dbReference>
<name>A0A095C798_SCHHA</name>
<dbReference type="PANTHER" id="PTHR10390">
    <property type="entry name" value="HOMEOBOX PROTEIN SIX"/>
    <property type="match status" value="1"/>
</dbReference>
<dbReference type="PROSITE" id="PS00027">
    <property type="entry name" value="HOMEOBOX_1"/>
    <property type="match status" value="1"/>
</dbReference>
<dbReference type="GeneID" id="24593749"/>
<dbReference type="KEGG" id="shx:MS3_00001469"/>
<keyword evidence="2 4" id="KW-0371">Homeobox</keyword>
<dbReference type="InterPro" id="IPR031701">
    <property type="entry name" value="SIX1_SD"/>
</dbReference>
<dbReference type="CDD" id="cd00086">
    <property type="entry name" value="homeodomain"/>
    <property type="match status" value="1"/>
</dbReference>
<gene>
    <name evidence="6" type="primary">SIX1A</name>
    <name evidence="6" type="ORF">MS3_00001469</name>
    <name evidence="7" type="ORF">MS3_06356</name>
</gene>
<reference evidence="6" key="2">
    <citation type="journal article" date="2019" name="Gigascience">
        <title>High-quality Schistosoma haematobium genome achieved by single-molecule and long-range sequencing.</title>
        <authorList>
            <person name="Stroehlein A.J."/>
            <person name="Korhonen P.K."/>
            <person name="Chong T.M."/>
            <person name="Lim Y.L."/>
            <person name="Chan K.G."/>
            <person name="Webster B."/>
            <person name="Rollinson D."/>
            <person name="Brindley P.J."/>
            <person name="Gasser R.B."/>
            <person name="Young N.D."/>
        </authorList>
    </citation>
    <scope>NUCLEOTIDE SEQUENCE</scope>
</reference>
<evidence type="ECO:0000313" key="6">
    <source>
        <dbReference type="EMBL" id="KAH9595408.1"/>
    </source>
</evidence>
<evidence type="ECO:0000313" key="8">
    <source>
        <dbReference type="Proteomes" id="UP000471633"/>
    </source>
</evidence>
<dbReference type="InterPro" id="IPR001356">
    <property type="entry name" value="HD"/>
</dbReference>
<organism evidence="7">
    <name type="scientific">Schistosoma haematobium</name>
    <name type="common">Blood fluke</name>
    <dbReference type="NCBI Taxonomy" id="6185"/>
    <lineage>
        <taxon>Eukaryota</taxon>
        <taxon>Metazoa</taxon>
        <taxon>Spiralia</taxon>
        <taxon>Lophotrochozoa</taxon>
        <taxon>Platyhelminthes</taxon>
        <taxon>Trematoda</taxon>
        <taxon>Digenea</taxon>
        <taxon>Strigeidida</taxon>
        <taxon>Schistosomatoidea</taxon>
        <taxon>Schistosomatidae</taxon>
        <taxon>Schistosoma</taxon>
    </lineage>
</organism>
<dbReference type="AlphaFoldDB" id="A0A095C798"/>
<dbReference type="GO" id="GO:0000978">
    <property type="term" value="F:RNA polymerase II cis-regulatory region sequence-specific DNA binding"/>
    <property type="evidence" value="ECO:0007669"/>
    <property type="project" value="TreeGrafter"/>
</dbReference>
<protein>
    <submittedName>
        <fullName evidence="7">Homeobox protein six1a</fullName>
    </submittedName>
</protein>
<sequence length="334" mass="39230">MNLENGIFNSSQISINDNLECKPTLQNNLELKVTSQSQMTLNTTSLYINVNEDTTDMPMNFNLNQTECICQVLYNNQETDRLKTFLSKISTTTMYHNNEVIVKCRALVLFVNKEFTELFKILNNFPFSVYNHNEMQNLWYQAQYAQIEISRGHQLNAVAKYRIRKKFPPPNTIWDGDEVTYYFKDKSRNYLAEQFAHNPYPSIVEKHFMAKNSGLTITQVSNWFKNRRQRDKTLNNFKSRCITQNGLSYLQPTGFEVSTEFHEHFEQNTDTPLYDAKFLETAFSDSSKSYFDYEREPQDRDFSFHCHQSGNYSSSFSHLNSSDEDFSVISTKYN</sequence>
<keyword evidence="3 4" id="KW-0539">Nucleus</keyword>
<dbReference type="RefSeq" id="XP_051074331.1">
    <property type="nucleotide sequence ID" value="XM_051208926.1"/>
</dbReference>
<dbReference type="EMBL" id="KL250955">
    <property type="protein sequence ID" value="KGB37988.1"/>
    <property type="molecule type" value="Genomic_DNA"/>
</dbReference>
<feature type="DNA-binding region" description="Homeobox" evidence="4">
    <location>
        <begin position="185"/>
        <end position="235"/>
    </location>
</feature>
<evidence type="ECO:0000259" key="5">
    <source>
        <dbReference type="PROSITE" id="PS50071"/>
    </source>
</evidence>
<evidence type="ECO:0000256" key="4">
    <source>
        <dbReference type="PROSITE-ProRule" id="PRU00108"/>
    </source>
</evidence>
<keyword evidence="1 4" id="KW-0238">DNA-binding</keyword>
<keyword evidence="8" id="KW-1185">Reference proteome</keyword>
<evidence type="ECO:0000256" key="1">
    <source>
        <dbReference type="ARBA" id="ARBA00023125"/>
    </source>
</evidence>
<dbReference type="EMBL" id="AMPZ03000001">
    <property type="protein sequence ID" value="KAH9595408.1"/>
    <property type="molecule type" value="Genomic_DNA"/>
</dbReference>
<dbReference type="InterPro" id="IPR008422">
    <property type="entry name" value="KN_HD"/>
</dbReference>
<dbReference type="SUPFAM" id="SSF46689">
    <property type="entry name" value="Homeodomain-like"/>
    <property type="match status" value="1"/>
</dbReference>
<dbReference type="InterPro" id="IPR017970">
    <property type="entry name" value="Homeobox_CS"/>
</dbReference>
<comment type="subcellular location">
    <subcellularLocation>
        <location evidence="4">Nucleus</location>
    </subcellularLocation>
</comment>
<evidence type="ECO:0000256" key="2">
    <source>
        <dbReference type="ARBA" id="ARBA00023155"/>
    </source>
</evidence>
<evidence type="ECO:0000256" key="3">
    <source>
        <dbReference type="ARBA" id="ARBA00023242"/>
    </source>
</evidence>
<reference evidence="7" key="1">
    <citation type="journal article" date="2012" name="Nat. Genet.">
        <title>Whole-genome sequence of Schistosoma haematobium.</title>
        <authorList>
            <person name="Young N.D."/>
            <person name="Jex A.R."/>
            <person name="Li B."/>
            <person name="Liu S."/>
            <person name="Yang L."/>
            <person name="Xiong Z."/>
            <person name="Li Y."/>
            <person name="Cantacessi C."/>
            <person name="Hall R.S."/>
            <person name="Xu X."/>
            <person name="Chen F."/>
            <person name="Wu X."/>
            <person name="Zerlotini A."/>
            <person name="Oliveira G."/>
            <person name="Hofmann A."/>
            <person name="Zhang G."/>
            <person name="Fang X."/>
            <person name="Kang Y."/>
            <person name="Campbell B.E."/>
            <person name="Loukas A."/>
            <person name="Ranganathan S."/>
            <person name="Rollinson D."/>
            <person name="Rinaldi G."/>
            <person name="Brindley P.J."/>
            <person name="Yang H."/>
            <person name="Wang J."/>
            <person name="Wang J."/>
            <person name="Gasser R.B."/>
        </authorList>
    </citation>
    <scope>NUCLEOTIDE SEQUENCE [LARGE SCALE GENOMIC DNA]</scope>
</reference>
<dbReference type="GO" id="GO:0005634">
    <property type="term" value="C:nucleus"/>
    <property type="evidence" value="ECO:0007669"/>
    <property type="project" value="UniProtKB-SubCell"/>
</dbReference>
<proteinExistence type="predicted"/>
<dbReference type="STRING" id="6185.A0A095C798"/>
<dbReference type="GO" id="GO:0005667">
    <property type="term" value="C:transcription regulator complex"/>
    <property type="evidence" value="ECO:0007669"/>
    <property type="project" value="TreeGrafter"/>
</dbReference>
<dbReference type="CTD" id="494168"/>
<reference evidence="6" key="4">
    <citation type="journal article" date="2022" name="PLoS Pathog.">
        <title>Chromosome-level genome of Schistosoma haematobium underpins genome-wide explorations of molecular variation.</title>
        <authorList>
            <person name="Stroehlein A.J."/>
            <person name="Korhonen P.K."/>
            <person name="Lee V.V."/>
            <person name="Ralph S.A."/>
            <person name="Mentink-Kane M."/>
            <person name="You H."/>
            <person name="McManus D.P."/>
            <person name="Tchuente L.T."/>
            <person name="Stothard J.R."/>
            <person name="Kaur P."/>
            <person name="Dudchenko O."/>
            <person name="Aiden E.L."/>
            <person name="Yang B."/>
            <person name="Yang H."/>
            <person name="Emery A.M."/>
            <person name="Webster B.L."/>
            <person name="Brindley P.J."/>
            <person name="Rollinson D."/>
            <person name="Chang B.C.H."/>
            <person name="Gasser R.B."/>
            <person name="Young N.D."/>
        </authorList>
    </citation>
    <scope>NUCLEOTIDE SEQUENCE</scope>
</reference>
<dbReference type="Gene3D" id="1.10.10.60">
    <property type="entry name" value="Homeodomain-like"/>
    <property type="match status" value="1"/>
</dbReference>
<dbReference type="PANTHER" id="PTHR10390:SF44">
    <property type="entry name" value="SIX HOMEOBOX 4"/>
    <property type="match status" value="1"/>
</dbReference>
<dbReference type="Pfam" id="PF16878">
    <property type="entry name" value="SIX1_SD"/>
    <property type="match status" value="1"/>
</dbReference>
<dbReference type="PROSITE" id="PS50071">
    <property type="entry name" value="HOMEOBOX_2"/>
    <property type="match status" value="1"/>
</dbReference>